<feature type="transmembrane region" description="Helical" evidence="7">
    <location>
        <begin position="97"/>
        <end position="117"/>
    </location>
</feature>
<dbReference type="PANTHER" id="PTHR30193:SF37">
    <property type="entry name" value="INNER MEMBRANE ABC TRANSPORTER PERMEASE PROTEIN YCJO"/>
    <property type="match status" value="1"/>
</dbReference>
<evidence type="ECO:0000256" key="3">
    <source>
        <dbReference type="ARBA" id="ARBA00022475"/>
    </source>
</evidence>
<proteinExistence type="inferred from homology"/>
<dbReference type="InterPro" id="IPR051393">
    <property type="entry name" value="ABC_transporter_permease"/>
</dbReference>
<evidence type="ECO:0000313" key="10">
    <source>
        <dbReference type="Proteomes" id="UP000289411"/>
    </source>
</evidence>
<sequence>MAWLLLLPAAVLLAAFTYVPALGSALASLYSTPHGARPARFVGLDNYAAMAADPVFWRALQNSVVYAAGTVPLAIGLALAMALLVNGSAPGRGLLRTAFFLPTVLPMIAVANIWLFFFTQDYGLVDQLLGLAGVPPRNWLGGPHTVLGCMMAVAVWKEAGFFMIFYLAALQTIPPNLREAAAIDGDRRFYVFRRVTLPLLMPTTVFVAVNALINAFRLVDHVIVMTNGGPDNASNLLLYYVYEVAFKFWDTSYAAALTLVLLVILATLAFTQFAVLDRRTHCR</sequence>
<dbReference type="CDD" id="cd06261">
    <property type="entry name" value="TM_PBP2"/>
    <property type="match status" value="1"/>
</dbReference>
<dbReference type="Proteomes" id="UP000289411">
    <property type="component" value="Unassembled WGS sequence"/>
</dbReference>
<dbReference type="PANTHER" id="PTHR30193">
    <property type="entry name" value="ABC TRANSPORTER PERMEASE PROTEIN"/>
    <property type="match status" value="1"/>
</dbReference>
<feature type="transmembrane region" description="Helical" evidence="7">
    <location>
        <begin position="64"/>
        <end position="85"/>
    </location>
</feature>
<keyword evidence="6 7" id="KW-0472">Membrane</keyword>
<evidence type="ECO:0000256" key="6">
    <source>
        <dbReference type="ARBA" id="ARBA00023136"/>
    </source>
</evidence>
<reference evidence="9 10" key="1">
    <citation type="submission" date="2018-09" db="EMBL/GenBank/DDBJ databases">
        <authorList>
            <person name="Grouzdev D.S."/>
            <person name="Krutkina M.S."/>
        </authorList>
    </citation>
    <scope>NUCLEOTIDE SEQUENCE [LARGE SCALE GENOMIC DNA]</scope>
    <source>
        <strain evidence="9 10">RmlP001</strain>
    </source>
</reference>
<keyword evidence="5 7" id="KW-1133">Transmembrane helix</keyword>
<evidence type="ECO:0000256" key="1">
    <source>
        <dbReference type="ARBA" id="ARBA00004651"/>
    </source>
</evidence>
<evidence type="ECO:0000256" key="5">
    <source>
        <dbReference type="ARBA" id="ARBA00022989"/>
    </source>
</evidence>
<feature type="transmembrane region" description="Helical" evidence="7">
    <location>
        <begin position="145"/>
        <end position="168"/>
    </location>
</feature>
<organism evidence="9 10">
    <name type="scientific">Lichenibacterium ramalinae</name>
    <dbReference type="NCBI Taxonomy" id="2316527"/>
    <lineage>
        <taxon>Bacteria</taxon>
        <taxon>Pseudomonadati</taxon>
        <taxon>Pseudomonadota</taxon>
        <taxon>Alphaproteobacteria</taxon>
        <taxon>Hyphomicrobiales</taxon>
        <taxon>Lichenihabitantaceae</taxon>
        <taxon>Lichenibacterium</taxon>
    </lineage>
</organism>
<keyword evidence="2 7" id="KW-0813">Transport</keyword>
<feature type="transmembrane region" description="Helical" evidence="7">
    <location>
        <begin position="253"/>
        <end position="276"/>
    </location>
</feature>
<evidence type="ECO:0000313" key="9">
    <source>
        <dbReference type="EMBL" id="RYB07316.1"/>
    </source>
</evidence>
<accession>A0A4Q2RGF6</accession>
<dbReference type="InterPro" id="IPR000515">
    <property type="entry name" value="MetI-like"/>
</dbReference>
<dbReference type="InterPro" id="IPR035906">
    <property type="entry name" value="MetI-like_sf"/>
</dbReference>
<dbReference type="OrthoDB" id="7939379at2"/>
<comment type="similarity">
    <text evidence="7">Belongs to the binding-protein-dependent transport system permease family.</text>
</comment>
<name>A0A4Q2RGF6_9HYPH</name>
<dbReference type="GO" id="GO:0005886">
    <property type="term" value="C:plasma membrane"/>
    <property type="evidence" value="ECO:0007669"/>
    <property type="project" value="UniProtKB-SubCell"/>
</dbReference>
<comment type="caution">
    <text evidence="9">The sequence shown here is derived from an EMBL/GenBank/DDBJ whole genome shotgun (WGS) entry which is preliminary data.</text>
</comment>
<gene>
    <name evidence="9" type="ORF">D3272_03795</name>
</gene>
<dbReference type="Gene3D" id="1.10.3720.10">
    <property type="entry name" value="MetI-like"/>
    <property type="match status" value="1"/>
</dbReference>
<reference evidence="9 10" key="2">
    <citation type="submission" date="2019-02" db="EMBL/GenBank/DDBJ databases">
        <title>'Lichenibacterium ramalinii' gen. nov. sp. nov., 'Lichenibacterium minor' gen. nov. sp. nov.</title>
        <authorList>
            <person name="Pankratov T."/>
        </authorList>
    </citation>
    <scope>NUCLEOTIDE SEQUENCE [LARGE SCALE GENOMIC DNA]</scope>
    <source>
        <strain evidence="9 10">RmlP001</strain>
    </source>
</reference>
<dbReference type="AlphaFoldDB" id="A0A4Q2RGF6"/>
<dbReference type="EMBL" id="QYBC01000002">
    <property type="protein sequence ID" value="RYB07316.1"/>
    <property type="molecule type" value="Genomic_DNA"/>
</dbReference>
<feature type="domain" description="ABC transmembrane type-1" evidence="8">
    <location>
        <begin position="60"/>
        <end position="270"/>
    </location>
</feature>
<feature type="transmembrane region" description="Helical" evidence="7">
    <location>
        <begin position="197"/>
        <end position="216"/>
    </location>
</feature>
<dbReference type="Pfam" id="PF00528">
    <property type="entry name" value="BPD_transp_1"/>
    <property type="match status" value="1"/>
</dbReference>
<protein>
    <submittedName>
        <fullName evidence="9">Sugar ABC transporter permease</fullName>
    </submittedName>
</protein>
<comment type="subcellular location">
    <subcellularLocation>
        <location evidence="1 7">Cell membrane</location>
        <topology evidence="1 7">Multi-pass membrane protein</topology>
    </subcellularLocation>
</comment>
<dbReference type="RefSeq" id="WP_129217905.1">
    <property type="nucleotide sequence ID" value="NZ_QYBC01000002.1"/>
</dbReference>
<keyword evidence="4 7" id="KW-0812">Transmembrane</keyword>
<evidence type="ECO:0000256" key="4">
    <source>
        <dbReference type="ARBA" id="ARBA00022692"/>
    </source>
</evidence>
<evidence type="ECO:0000256" key="7">
    <source>
        <dbReference type="RuleBase" id="RU363032"/>
    </source>
</evidence>
<keyword evidence="3" id="KW-1003">Cell membrane</keyword>
<dbReference type="SUPFAM" id="SSF161098">
    <property type="entry name" value="MetI-like"/>
    <property type="match status" value="1"/>
</dbReference>
<keyword evidence="10" id="KW-1185">Reference proteome</keyword>
<dbReference type="PROSITE" id="PS50928">
    <property type="entry name" value="ABC_TM1"/>
    <property type="match status" value="1"/>
</dbReference>
<evidence type="ECO:0000256" key="2">
    <source>
        <dbReference type="ARBA" id="ARBA00022448"/>
    </source>
</evidence>
<evidence type="ECO:0000259" key="8">
    <source>
        <dbReference type="PROSITE" id="PS50928"/>
    </source>
</evidence>
<dbReference type="GO" id="GO:0055085">
    <property type="term" value="P:transmembrane transport"/>
    <property type="evidence" value="ECO:0007669"/>
    <property type="project" value="InterPro"/>
</dbReference>